<dbReference type="Proteomes" id="UP000248966">
    <property type="component" value="Unassembled WGS sequence"/>
</dbReference>
<evidence type="ECO:0000313" key="6">
    <source>
        <dbReference type="EMBL" id="RAO04203.1"/>
    </source>
</evidence>
<evidence type="ECO:0000256" key="4">
    <source>
        <dbReference type="ARBA" id="ARBA00023194"/>
    </source>
</evidence>
<dbReference type="AlphaFoldDB" id="A0A328NBE4"/>
<feature type="domain" description="TauD/TfdA-like" evidence="5">
    <location>
        <begin position="34"/>
        <end position="329"/>
    </location>
</feature>
<dbReference type="GO" id="GO:0017000">
    <property type="term" value="P:antibiotic biosynthetic process"/>
    <property type="evidence" value="ECO:0007669"/>
    <property type="project" value="UniProtKB-KW"/>
</dbReference>
<evidence type="ECO:0000256" key="1">
    <source>
        <dbReference type="ARBA" id="ARBA00001954"/>
    </source>
</evidence>
<protein>
    <submittedName>
        <fullName evidence="6">Dapdiamide synthesis protein DdaC</fullName>
    </submittedName>
</protein>
<reference evidence="6 7" key="1">
    <citation type="submission" date="2018-03" db="EMBL/GenBank/DDBJ databases">
        <title>Defining the species Micromonospora saelicesensis and Micromonospora noduli under the framework of genomics.</title>
        <authorList>
            <person name="Riesco R."/>
            <person name="Trujillo M.E."/>
        </authorList>
    </citation>
    <scope>NUCLEOTIDE SEQUENCE [LARGE SCALE GENOMIC DNA]</scope>
    <source>
        <strain evidence="6 7">LAH08</strain>
    </source>
</reference>
<evidence type="ECO:0000259" key="5">
    <source>
        <dbReference type="Pfam" id="PF02668"/>
    </source>
</evidence>
<proteinExistence type="predicted"/>
<dbReference type="Gene3D" id="3.60.130.10">
    <property type="entry name" value="Clavaminate synthase-like"/>
    <property type="match status" value="1"/>
</dbReference>
<dbReference type="EMBL" id="PYAA01000008">
    <property type="protein sequence ID" value="RAO04203.1"/>
    <property type="molecule type" value="Genomic_DNA"/>
</dbReference>
<dbReference type="InterPro" id="IPR003819">
    <property type="entry name" value="TauD/TfdA-like"/>
</dbReference>
<comment type="caution">
    <text evidence="6">The sequence shown here is derived from an EMBL/GenBank/DDBJ whole genome shotgun (WGS) entry which is preliminary data.</text>
</comment>
<keyword evidence="4" id="KW-0045">Antibiotic biosynthesis</keyword>
<dbReference type="PANTHER" id="PTHR10696:SF56">
    <property type="entry name" value="TAUD_TFDA-LIKE DOMAIN-CONTAINING PROTEIN"/>
    <property type="match status" value="1"/>
</dbReference>
<accession>A0A328NBE4</accession>
<keyword evidence="3" id="KW-0408">Iron</keyword>
<dbReference type="InterPro" id="IPR050411">
    <property type="entry name" value="AlphaKG_dependent_hydroxylases"/>
</dbReference>
<dbReference type="GO" id="GO:0016491">
    <property type="term" value="F:oxidoreductase activity"/>
    <property type="evidence" value="ECO:0007669"/>
    <property type="project" value="UniProtKB-KW"/>
</dbReference>
<dbReference type="SUPFAM" id="SSF51197">
    <property type="entry name" value="Clavaminate synthase-like"/>
    <property type="match status" value="1"/>
</dbReference>
<evidence type="ECO:0000256" key="2">
    <source>
        <dbReference type="ARBA" id="ARBA00023002"/>
    </source>
</evidence>
<name>A0A328NBE4_9ACTN</name>
<evidence type="ECO:0000313" key="7">
    <source>
        <dbReference type="Proteomes" id="UP000248966"/>
    </source>
</evidence>
<evidence type="ECO:0000256" key="3">
    <source>
        <dbReference type="ARBA" id="ARBA00023004"/>
    </source>
</evidence>
<dbReference type="Pfam" id="PF02668">
    <property type="entry name" value="TauD"/>
    <property type="match status" value="1"/>
</dbReference>
<organism evidence="6 7">
    <name type="scientific">Micromonospora noduli</name>
    <dbReference type="NCBI Taxonomy" id="709876"/>
    <lineage>
        <taxon>Bacteria</taxon>
        <taxon>Bacillati</taxon>
        <taxon>Actinomycetota</taxon>
        <taxon>Actinomycetes</taxon>
        <taxon>Micromonosporales</taxon>
        <taxon>Micromonosporaceae</taxon>
        <taxon>Micromonospora</taxon>
    </lineage>
</organism>
<dbReference type="RefSeq" id="WP_112583071.1">
    <property type="nucleotide sequence ID" value="NZ_PYAA01000008.1"/>
</dbReference>
<keyword evidence="2" id="KW-0560">Oxidoreductase</keyword>
<dbReference type="InterPro" id="IPR042098">
    <property type="entry name" value="TauD-like_sf"/>
</dbReference>
<sequence>MTDDTQRRPVIRRRDPVRESVSVHREWHGSTLPALVRARGLDVDLQQWIRDHSDTVDALAHAAGAVLFRGFPVTEAADFRRAMDALSKEVLGYGERSSPRSEVVSGVYTSTDHPPDEPIVLHNEQSYTLDWPMRIVFCCTIEPDADGRTPLADSRRVLARLRPDVVSRFTRTGIRYVRNYLPGISLSWQEAFQTERRDHVEEYCRAADIRWEWLGADHLRTTQVRAAVRTHPVTGEASWFNHALFFHVSSLPPEVSEELRTALPEEHLPYNTYYGDGQRIDDEVLAELRAAYDAETIAFDWRQGDVLLVENMLVAHGREPYRGRRRILAAMSDPYSSAGVPA</sequence>
<comment type="cofactor">
    <cofactor evidence="1">
        <name>Fe(2+)</name>
        <dbReference type="ChEBI" id="CHEBI:29033"/>
    </cofactor>
</comment>
<dbReference type="PANTHER" id="PTHR10696">
    <property type="entry name" value="GAMMA-BUTYROBETAINE HYDROXYLASE-RELATED"/>
    <property type="match status" value="1"/>
</dbReference>
<gene>
    <name evidence="6" type="ORF">LAH08_01551</name>
</gene>